<reference evidence="2 3" key="1">
    <citation type="submission" date="2020-05" db="EMBL/GenBank/DDBJ databases">
        <title>Identification and distribution of gene clusters putatively required for synthesis of sphingolipid metabolism inhibitors in phylogenetically diverse species of the filamentous fungus Fusarium.</title>
        <authorList>
            <person name="Kim H.-S."/>
            <person name="Busman M."/>
            <person name="Brown D.W."/>
            <person name="Divon H."/>
            <person name="Uhlig S."/>
            <person name="Proctor R.H."/>
        </authorList>
    </citation>
    <scope>NUCLEOTIDE SEQUENCE [LARGE SCALE GENOMIC DNA]</scope>
    <source>
        <strain evidence="2 3">NRRL 66235</strain>
    </source>
</reference>
<gene>
    <name evidence="2" type="ORF">FMUND_177</name>
</gene>
<name>A0A8H6DPL9_9HYPO</name>
<proteinExistence type="predicted"/>
<dbReference type="AlphaFoldDB" id="A0A8H6DPL9"/>
<dbReference type="Proteomes" id="UP000544331">
    <property type="component" value="Unassembled WGS sequence"/>
</dbReference>
<evidence type="ECO:0000313" key="2">
    <source>
        <dbReference type="EMBL" id="KAF5725083.1"/>
    </source>
</evidence>
<keyword evidence="1" id="KW-0175">Coiled coil</keyword>
<evidence type="ECO:0000313" key="3">
    <source>
        <dbReference type="Proteomes" id="UP000544331"/>
    </source>
</evidence>
<accession>A0A8H6DPL9</accession>
<evidence type="ECO:0000256" key="1">
    <source>
        <dbReference type="SAM" id="Coils"/>
    </source>
</evidence>
<dbReference type="EMBL" id="JAAOAN010000016">
    <property type="protein sequence ID" value="KAF5725083.1"/>
    <property type="molecule type" value="Genomic_DNA"/>
</dbReference>
<organism evidence="2 3">
    <name type="scientific">Fusarium mundagurra</name>
    <dbReference type="NCBI Taxonomy" id="1567541"/>
    <lineage>
        <taxon>Eukaryota</taxon>
        <taxon>Fungi</taxon>
        <taxon>Dikarya</taxon>
        <taxon>Ascomycota</taxon>
        <taxon>Pezizomycotina</taxon>
        <taxon>Sordariomycetes</taxon>
        <taxon>Hypocreomycetidae</taxon>
        <taxon>Hypocreales</taxon>
        <taxon>Nectriaceae</taxon>
        <taxon>Fusarium</taxon>
        <taxon>Fusarium fujikuroi species complex</taxon>
    </lineage>
</organism>
<dbReference type="OrthoDB" id="291007at2759"/>
<keyword evidence="3" id="KW-1185">Reference proteome</keyword>
<comment type="caution">
    <text evidence="2">The sequence shown here is derived from an EMBL/GenBank/DDBJ whole genome shotgun (WGS) entry which is preliminary data.</text>
</comment>
<sequence length="559" mass="60675">MSSTTHPLLVNIHDALRRKFDAGDQTLFQMQVPTQPLHRSELHYDGSDSDSTQMLKPSSVAEAEFRLTDGMLELSNIVGGPNGSKLSEKYDQVLSGLISADEEVNPEQANKALQQARDDLRSCVNRNMDDTEDIYPINLIPSDWAKSLSNPSQQDDTGGVQSQLQDAISQCSFLKARRDALMAALGDLKPLQKAADDARAAVNATEAEMAKRFTDPAIGCIKLYFEQACSTAQDSITAIKGLNDMNKIELNALLQKCQEGPLSDEQWKFLVELQLKHVQRSNDLAKAIEALNRAQAEALQATSGDRGLELRVINDKIASLTAEIEKYQNMLRETGSQNYEEAFGTFQGNTSTAGWETLTIDSQTLGQTQSKLSCTTPSNLAWSANLLSSSESGIAGLTAAGQGNALSTENTHVKVIFSAKRVAIERPWFNAQVLGRSTGPTASSAANISAGNAEDIRQLFTSGSTIDTTDCQLPAWTTGFLVVQDMCITLASHTNFQGSQVQDIDHCLSSGGSLLVFRASKNDTNGNQRTGYVMKGDNKMINVHISAPQILGWFTQISP</sequence>
<feature type="coiled-coil region" evidence="1">
    <location>
        <begin position="310"/>
        <end position="337"/>
    </location>
</feature>
<protein>
    <submittedName>
        <fullName evidence="2">Uncharacterized protein</fullName>
    </submittedName>
</protein>